<name>A0ABX6YIN8_9MICO</name>
<dbReference type="InterPro" id="IPR029058">
    <property type="entry name" value="AB_hydrolase_fold"/>
</dbReference>
<dbReference type="EMBL" id="CP061169">
    <property type="protein sequence ID" value="QPZ38622.1"/>
    <property type="molecule type" value="Genomic_DNA"/>
</dbReference>
<reference evidence="3 4" key="1">
    <citation type="submission" date="2020-12" db="EMBL/GenBank/DDBJ databases">
        <title>Microbacterium sp. HY060.</title>
        <authorList>
            <person name="Zhou J."/>
        </authorList>
    </citation>
    <scope>NUCLEOTIDE SEQUENCE [LARGE SCALE GENOMIC DNA]</scope>
    <source>
        <strain evidence="3 4">HY60</strain>
    </source>
</reference>
<keyword evidence="4" id="KW-1185">Reference proteome</keyword>
<dbReference type="RefSeq" id="WP_166985957.1">
    <property type="nucleotide sequence ID" value="NZ_CP061169.1"/>
</dbReference>
<feature type="domain" description="AB hydrolase-1" evidence="2">
    <location>
        <begin position="34"/>
        <end position="136"/>
    </location>
</feature>
<evidence type="ECO:0000259" key="2">
    <source>
        <dbReference type="Pfam" id="PF00561"/>
    </source>
</evidence>
<organism evidence="3 4">
    <name type="scientific">Paramicrobacterium chengjingii</name>
    <dbReference type="NCBI Taxonomy" id="2769067"/>
    <lineage>
        <taxon>Bacteria</taxon>
        <taxon>Bacillati</taxon>
        <taxon>Actinomycetota</taxon>
        <taxon>Actinomycetes</taxon>
        <taxon>Micrococcales</taxon>
        <taxon>Microbacteriaceae</taxon>
        <taxon>Paramicrobacterium</taxon>
    </lineage>
</organism>
<dbReference type="InterPro" id="IPR000639">
    <property type="entry name" value="Epox_hydrolase-like"/>
</dbReference>
<dbReference type="PRINTS" id="PR00412">
    <property type="entry name" value="EPOXHYDRLASE"/>
</dbReference>
<proteinExistence type="predicted"/>
<evidence type="ECO:0000256" key="1">
    <source>
        <dbReference type="ARBA" id="ARBA00022801"/>
    </source>
</evidence>
<protein>
    <submittedName>
        <fullName evidence="3">Alpha/beta hydrolase</fullName>
    </submittedName>
</protein>
<dbReference type="SUPFAM" id="SSF53474">
    <property type="entry name" value="alpha/beta-Hydrolases"/>
    <property type="match status" value="1"/>
</dbReference>
<dbReference type="Pfam" id="PF00561">
    <property type="entry name" value="Abhydrolase_1"/>
    <property type="match status" value="1"/>
</dbReference>
<evidence type="ECO:0000313" key="3">
    <source>
        <dbReference type="EMBL" id="QPZ38622.1"/>
    </source>
</evidence>
<sequence>MNSDKASIAGVRHATAAVNGSHLHYVTAGDEGTPVLLIHGFPETWWAFRALIPLLAATHRVFAVDLRGFGDSDVANDSYSSAVAAADLHALIEHLSVGPMHVVGQDLSGSTVFRLAATHPENVSSLTAIEAGLAGFGAEGLADVTHGGAWYIGALAAPGIASLLFEQHAEAFIGEYLYPFYGAAEAAVTSDDAAEYARSYGRPGGFSGAAGLYRGMLTEGDELRTLAQHAPLPMPVTAIGSAGGSFTHGAFNSVATGDVASVRFDDVGHYVAQQAPHMLAKALVTAFAASAP</sequence>
<dbReference type="Gene3D" id="3.40.50.1820">
    <property type="entry name" value="alpha/beta hydrolase"/>
    <property type="match status" value="1"/>
</dbReference>
<dbReference type="PRINTS" id="PR00111">
    <property type="entry name" value="ABHYDROLASE"/>
</dbReference>
<evidence type="ECO:0000313" key="4">
    <source>
        <dbReference type="Proteomes" id="UP000662814"/>
    </source>
</evidence>
<dbReference type="GO" id="GO:0016787">
    <property type="term" value="F:hydrolase activity"/>
    <property type="evidence" value="ECO:0007669"/>
    <property type="project" value="UniProtKB-KW"/>
</dbReference>
<dbReference type="PANTHER" id="PTHR43329">
    <property type="entry name" value="EPOXIDE HYDROLASE"/>
    <property type="match status" value="1"/>
</dbReference>
<dbReference type="InterPro" id="IPR000073">
    <property type="entry name" value="AB_hydrolase_1"/>
</dbReference>
<gene>
    <name evidence="3" type="ORF">HCR76_00465</name>
</gene>
<dbReference type="Proteomes" id="UP000662814">
    <property type="component" value="Chromosome"/>
</dbReference>
<accession>A0ABX6YIN8</accession>
<keyword evidence="1 3" id="KW-0378">Hydrolase</keyword>